<keyword evidence="3" id="KW-1185">Reference proteome</keyword>
<comment type="caution">
    <text evidence="2">The sequence shown here is derived from an EMBL/GenBank/DDBJ whole genome shotgun (WGS) entry which is preliminary data.</text>
</comment>
<dbReference type="Proteomes" id="UP001309876">
    <property type="component" value="Unassembled WGS sequence"/>
</dbReference>
<organism evidence="2 3">
    <name type="scientific">Lithohypha guttulata</name>
    <dbReference type="NCBI Taxonomy" id="1690604"/>
    <lineage>
        <taxon>Eukaryota</taxon>
        <taxon>Fungi</taxon>
        <taxon>Dikarya</taxon>
        <taxon>Ascomycota</taxon>
        <taxon>Pezizomycotina</taxon>
        <taxon>Eurotiomycetes</taxon>
        <taxon>Chaetothyriomycetidae</taxon>
        <taxon>Chaetothyriales</taxon>
        <taxon>Trichomeriaceae</taxon>
        <taxon>Lithohypha</taxon>
    </lineage>
</organism>
<feature type="region of interest" description="Disordered" evidence="1">
    <location>
        <begin position="337"/>
        <end position="367"/>
    </location>
</feature>
<accession>A0AAN7Y6A6</accession>
<dbReference type="EMBL" id="JAVRRJ010000004">
    <property type="protein sequence ID" value="KAK5085694.1"/>
    <property type="molecule type" value="Genomic_DNA"/>
</dbReference>
<evidence type="ECO:0000313" key="3">
    <source>
        <dbReference type="Proteomes" id="UP001309876"/>
    </source>
</evidence>
<evidence type="ECO:0000313" key="2">
    <source>
        <dbReference type="EMBL" id="KAK5085694.1"/>
    </source>
</evidence>
<reference evidence="2 3" key="1">
    <citation type="submission" date="2023-08" db="EMBL/GenBank/DDBJ databases">
        <title>Black Yeasts Isolated from many extreme environments.</title>
        <authorList>
            <person name="Coleine C."/>
            <person name="Stajich J.E."/>
            <person name="Selbmann L."/>
        </authorList>
    </citation>
    <scope>NUCLEOTIDE SEQUENCE [LARGE SCALE GENOMIC DNA]</scope>
    <source>
        <strain evidence="2 3">CCFEE 5910</strain>
    </source>
</reference>
<name>A0AAN7Y6A6_9EURO</name>
<dbReference type="AlphaFoldDB" id="A0AAN7Y6A6"/>
<proteinExistence type="predicted"/>
<feature type="compositionally biased region" description="Basic and acidic residues" evidence="1">
    <location>
        <begin position="337"/>
        <end position="361"/>
    </location>
</feature>
<protein>
    <submittedName>
        <fullName evidence="2">Uncharacterized protein</fullName>
    </submittedName>
</protein>
<evidence type="ECO:0000256" key="1">
    <source>
        <dbReference type="SAM" id="MobiDB-lite"/>
    </source>
</evidence>
<gene>
    <name evidence="2" type="ORF">LTR05_004982</name>
</gene>
<sequence length="367" mass="42678">MSLSTMLSRSPKLPYDDQSSSPLFQLPAEIRQKILRLVFKKDGCISPVVTASTDCSVLGVWGDMDIQEEEHREEIYKQDACLSGQALRICQRLYGEGGNVLYCENSLSIVVRLREGHRCSAPQVMTLNVFDIQISLPDLANNYVSNLLSYAKQRIYTSATSNNEFGNFKRIPEIYPVLERFRRFTVFVDHSDYDDFFIACRMLHNLLHGKHVTMEVFHVGNNEILHPDHCKILRCASFALRIRDPFESYYASEQLIRVITSQTAAQDMFPAWVDLRDRTERMIYEEHGLGLDIYDEMARKSKDAAQEYNRDEFEHHKEKLLNWVTTWVEEQHRAKVADARAEKESRDKLVDQLRLQDKEPEAYNELP</sequence>